<evidence type="ECO:0000313" key="1">
    <source>
        <dbReference type="EMBL" id="KAJ1677998.1"/>
    </source>
</evidence>
<dbReference type="Proteomes" id="UP001145114">
    <property type="component" value="Unassembled WGS sequence"/>
</dbReference>
<comment type="caution">
    <text evidence="1">The sequence shown here is derived from an EMBL/GenBank/DDBJ whole genome shotgun (WGS) entry which is preliminary data.</text>
</comment>
<gene>
    <name evidence="1" type="ORF">EV182_004987</name>
</gene>
<reference evidence="1" key="1">
    <citation type="submission" date="2022-06" db="EMBL/GenBank/DDBJ databases">
        <title>Phylogenomic reconstructions and comparative analyses of Kickxellomycotina fungi.</title>
        <authorList>
            <person name="Reynolds N.K."/>
            <person name="Stajich J.E."/>
            <person name="Barry K."/>
            <person name="Grigoriev I.V."/>
            <person name="Crous P."/>
            <person name="Smith M.E."/>
        </authorList>
    </citation>
    <scope>NUCLEOTIDE SEQUENCE</scope>
    <source>
        <strain evidence="1">RSA 2271</strain>
    </source>
</reference>
<name>A0ACC1HN73_9FUNG</name>
<dbReference type="EMBL" id="JAMZIH010001656">
    <property type="protein sequence ID" value="KAJ1677998.1"/>
    <property type="molecule type" value="Genomic_DNA"/>
</dbReference>
<keyword evidence="2" id="KW-1185">Reference proteome</keyword>
<organism evidence="1 2">
    <name type="scientific">Spiromyces aspiralis</name>
    <dbReference type="NCBI Taxonomy" id="68401"/>
    <lineage>
        <taxon>Eukaryota</taxon>
        <taxon>Fungi</taxon>
        <taxon>Fungi incertae sedis</taxon>
        <taxon>Zoopagomycota</taxon>
        <taxon>Kickxellomycotina</taxon>
        <taxon>Kickxellomycetes</taxon>
        <taxon>Kickxellales</taxon>
        <taxon>Kickxellaceae</taxon>
        <taxon>Spiromyces</taxon>
    </lineage>
</organism>
<sequence length="138" mass="15204">NKHARKSDTQIAGLLLDVIHTVGPIGENPEALRSCYKRCLEVAKANGVRSIAFPSISTGVYGYPFENAAKVALDAVTAWIEDDDNGTKISRVVFCVFSDSDYATYKRLIPEYIHGASKGVKYGDGLDNLEVRLLMMQY</sequence>
<accession>A0ACC1HN73</accession>
<proteinExistence type="predicted"/>
<evidence type="ECO:0000313" key="2">
    <source>
        <dbReference type="Proteomes" id="UP001145114"/>
    </source>
</evidence>
<protein>
    <submittedName>
        <fullName evidence="1">Uncharacterized protein</fullName>
    </submittedName>
</protein>
<feature type="non-terminal residue" evidence="1">
    <location>
        <position position="1"/>
    </location>
</feature>